<organism evidence="1 2">
    <name type="scientific">Fonsecaea erecta</name>
    <dbReference type="NCBI Taxonomy" id="1367422"/>
    <lineage>
        <taxon>Eukaryota</taxon>
        <taxon>Fungi</taxon>
        <taxon>Dikarya</taxon>
        <taxon>Ascomycota</taxon>
        <taxon>Pezizomycotina</taxon>
        <taxon>Eurotiomycetes</taxon>
        <taxon>Chaetothyriomycetidae</taxon>
        <taxon>Chaetothyriales</taxon>
        <taxon>Herpotrichiellaceae</taxon>
        <taxon>Fonsecaea</taxon>
    </lineage>
</organism>
<dbReference type="Proteomes" id="UP000078343">
    <property type="component" value="Unassembled WGS sequence"/>
</dbReference>
<sequence length="542" mass="60156">MVLAEGAGIFGLVSTCIAFYSMVSNGVTLIHQEIKDSEHYKTDVKTLIDKTGRQERRLQQWKKDWFVYDGIDESFYRSLWGGTEYATIQTQLESLAERCGAARKELATVLESTQPATGRGLWQQVKAKVRKAWFIKTRKRVYLSALLSDNTEALDAIAQASKDGWHRHDDHPPDNVDTNSVKRFAIAHLLAPVASKTTPYADYLWLSSTSNREALTSELDLDIFGTSHATTRAASESAIASAAAGKRVQLTILTRQAGWQAADMNRICVRPSESTADSQSEPWIDALRQASSKTDTDPYSFRATDELDLHLFRSAQPLNPAGGNRRSLRDIQSGNQPPRFENNNLLGMISKLRVAFELSQACFLFYFNAHWSSRVCSCRVRRGTPADYGIEGYDESRCDFTLLLSEVEHEPSPWATMQWENPNDAPAGCWGEANHGPDIVNPLRRLAVLLVEVTLGRTVLAAAYDAEGRIGSIDFVESQDNRLQRNSVLLTAVLDDVLLAMGSDMGFRTAVHFCATTPGPQGFGDAAVETFLRGVYIDAVYP</sequence>
<accession>A0A178ZH45</accession>
<gene>
    <name evidence="1" type="ORF">AYL99_06259</name>
</gene>
<dbReference type="GeneID" id="30010427"/>
<keyword evidence="2" id="KW-1185">Reference proteome</keyword>
<dbReference type="OrthoDB" id="5234692at2759"/>
<reference evidence="1 2" key="1">
    <citation type="submission" date="2016-04" db="EMBL/GenBank/DDBJ databases">
        <title>Draft genome of Fonsecaea erecta CBS 125763.</title>
        <authorList>
            <person name="Weiss V.A."/>
            <person name="Vicente V.A."/>
            <person name="Raittz R.T."/>
            <person name="Moreno L.F."/>
            <person name="De Souza E.M."/>
            <person name="Pedrosa F.O."/>
            <person name="Steffens M.B."/>
            <person name="Faoro H."/>
            <person name="Tadra-Sfeir M.Z."/>
            <person name="Najafzadeh M.J."/>
            <person name="Felipe M.S."/>
            <person name="Teixeira M."/>
            <person name="Sun J."/>
            <person name="Xi L."/>
            <person name="Gomes R."/>
            <person name="De Azevedo C.M."/>
            <person name="Salgado C.G."/>
            <person name="Da Silva M.B."/>
            <person name="Nascimento M.F."/>
            <person name="Queiroz-Telles F."/>
            <person name="Attili D.S."/>
            <person name="Gorbushina A."/>
        </authorList>
    </citation>
    <scope>NUCLEOTIDE SEQUENCE [LARGE SCALE GENOMIC DNA]</scope>
    <source>
        <strain evidence="1 2">CBS 125763</strain>
    </source>
</reference>
<protein>
    <submittedName>
        <fullName evidence="1">Uncharacterized protein</fullName>
    </submittedName>
</protein>
<name>A0A178ZH45_9EURO</name>
<dbReference type="EMBL" id="LVYI01000005">
    <property type="protein sequence ID" value="OAP58962.1"/>
    <property type="molecule type" value="Genomic_DNA"/>
</dbReference>
<comment type="caution">
    <text evidence="1">The sequence shown here is derived from an EMBL/GenBank/DDBJ whole genome shotgun (WGS) entry which is preliminary data.</text>
</comment>
<evidence type="ECO:0000313" key="1">
    <source>
        <dbReference type="EMBL" id="OAP58962.1"/>
    </source>
</evidence>
<dbReference type="RefSeq" id="XP_018692329.1">
    <property type="nucleotide sequence ID" value="XM_018837769.1"/>
</dbReference>
<dbReference type="AlphaFoldDB" id="A0A178ZH45"/>
<proteinExistence type="predicted"/>
<evidence type="ECO:0000313" key="2">
    <source>
        <dbReference type="Proteomes" id="UP000078343"/>
    </source>
</evidence>